<feature type="domain" description="NAD-dependent epimerase/dehydratase" evidence="1">
    <location>
        <begin position="11"/>
        <end position="218"/>
    </location>
</feature>
<dbReference type="InterPro" id="IPR001509">
    <property type="entry name" value="Epimerase_deHydtase"/>
</dbReference>
<dbReference type="EMBL" id="BMKS01000005">
    <property type="protein sequence ID" value="GGG33115.1"/>
    <property type="molecule type" value="Genomic_DNA"/>
</dbReference>
<evidence type="ECO:0000313" key="3">
    <source>
        <dbReference type="Proteomes" id="UP000597507"/>
    </source>
</evidence>
<name>A0A8J2ZAZ8_9PROT</name>
<dbReference type="FunFam" id="3.40.50.720:FF:000702">
    <property type="entry name" value="NADH dehydrogenase (Ubiquinone)"/>
    <property type="match status" value="1"/>
</dbReference>
<dbReference type="Proteomes" id="UP000597507">
    <property type="component" value="Unassembled WGS sequence"/>
</dbReference>
<sequence length="321" mass="34411">MRGPGVRKVATVFGGAGFIGRYVVQRLAQRDYVVRVGTRDPAGARFLSTQGRVGQIVPLAADIRDEAAVARAVAEAELVVNLVGILFERRAGDFARLHVEAAGRVARLAAAAGVARLVHISALGADPRSGSLYARTKGEGEAAVRAAFPGATLLRPSLVFGPEDALFNRFGAMAQWLPVMPVIRGGTRFQPVYVGDVADAVAAAAEREDAVGRTYELGGPRVMTMRELLRFVLETTRRRRPLVEVPDWLARLQAWFGEWLPNPPLTRDQLLLLGKDNVVAEGAPGLRELGIAEPKAVEAVVPGYLARFRPGGQRADVAPAS</sequence>
<evidence type="ECO:0000313" key="2">
    <source>
        <dbReference type="EMBL" id="GGG33115.1"/>
    </source>
</evidence>
<dbReference type="Pfam" id="PF01370">
    <property type="entry name" value="Epimerase"/>
    <property type="match status" value="1"/>
</dbReference>
<dbReference type="PANTHER" id="PTHR12126:SF11">
    <property type="entry name" value="NADH DEHYDROGENASE [UBIQUINONE] 1 ALPHA SUBCOMPLEX SUBUNIT 9, MITOCHONDRIAL"/>
    <property type="match status" value="1"/>
</dbReference>
<dbReference type="PANTHER" id="PTHR12126">
    <property type="entry name" value="NADH-UBIQUINONE OXIDOREDUCTASE 39 KDA SUBUNIT-RELATED"/>
    <property type="match status" value="1"/>
</dbReference>
<dbReference type="InterPro" id="IPR051207">
    <property type="entry name" value="ComplexI_NDUFA9_subunit"/>
</dbReference>
<dbReference type="CDD" id="cd05271">
    <property type="entry name" value="NDUFA9_like_SDR_a"/>
    <property type="match status" value="1"/>
</dbReference>
<proteinExistence type="predicted"/>
<dbReference type="Gene3D" id="3.40.50.720">
    <property type="entry name" value="NAD(P)-binding Rossmann-like Domain"/>
    <property type="match status" value="1"/>
</dbReference>
<accession>A0A8J2ZAZ8</accession>
<organism evidence="2 3">
    <name type="scientific">Caldovatus sediminis</name>
    <dbReference type="NCBI Taxonomy" id="2041189"/>
    <lineage>
        <taxon>Bacteria</taxon>
        <taxon>Pseudomonadati</taxon>
        <taxon>Pseudomonadota</taxon>
        <taxon>Alphaproteobacteria</taxon>
        <taxon>Acetobacterales</taxon>
        <taxon>Roseomonadaceae</taxon>
        <taxon>Caldovatus</taxon>
    </lineage>
</organism>
<dbReference type="GO" id="GO:0044877">
    <property type="term" value="F:protein-containing complex binding"/>
    <property type="evidence" value="ECO:0007669"/>
    <property type="project" value="TreeGrafter"/>
</dbReference>
<protein>
    <submittedName>
        <fullName evidence="2">3-beta-hydroxy-Delta(5)-steroid dehydrogenase</fullName>
    </submittedName>
</protein>
<comment type="caution">
    <text evidence="2">The sequence shown here is derived from an EMBL/GenBank/DDBJ whole genome shotgun (WGS) entry which is preliminary data.</text>
</comment>
<dbReference type="AlphaFoldDB" id="A0A8J2ZAZ8"/>
<dbReference type="RefSeq" id="WP_188899994.1">
    <property type="nucleotide sequence ID" value="NZ_BMKS01000005.1"/>
</dbReference>
<reference evidence="2 3" key="1">
    <citation type="journal article" date="2014" name="Int. J. Syst. Evol. Microbiol.">
        <title>Complete genome sequence of Corynebacterium casei LMG S-19264T (=DSM 44701T), isolated from a smear-ripened cheese.</title>
        <authorList>
            <consortium name="US DOE Joint Genome Institute (JGI-PGF)"/>
            <person name="Walter F."/>
            <person name="Albersmeier A."/>
            <person name="Kalinowski J."/>
            <person name="Ruckert C."/>
        </authorList>
    </citation>
    <scope>NUCLEOTIDE SEQUENCE [LARGE SCALE GENOMIC DNA]</scope>
    <source>
        <strain evidence="2 3">CGMCC 1.16330</strain>
    </source>
</reference>
<dbReference type="InterPro" id="IPR036291">
    <property type="entry name" value="NAD(P)-bd_dom_sf"/>
</dbReference>
<dbReference type="SUPFAM" id="SSF51735">
    <property type="entry name" value="NAD(P)-binding Rossmann-fold domains"/>
    <property type="match status" value="1"/>
</dbReference>
<keyword evidence="3" id="KW-1185">Reference proteome</keyword>
<gene>
    <name evidence="2" type="ORF">GCM10010964_21260</name>
</gene>
<evidence type="ECO:0000259" key="1">
    <source>
        <dbReference type="Pfam" id="PF01370"/>
    </source>
</evidence>